<dbReference type="Proteomes" id="UP000037460">
    <property type="component" value="Unassembled WGS sequence"/>
</dbReference>
<gene>
    <name evidence="2" type="ORF">Ctob_006777</name>
</gene>
<proteinExistence type="predicted"/>
<accession>A0A0M0JDZ6</accession>
<dbReference type="InterPro" id="IPR029021">
    <property type="entry name" value="Prot-tyrosine_phosphatase-like"/>
</dbReference>
<evidence type="ECO:0000256" key="1">
    <source>
        <dbReference type="SAM" id="MobiDB-lite"/>
    </source>
</evidence>
<name>A0A0M0JDZ6_9EUKA</name>
<dbReference type="EMBL" id="JWZX01003065">
    <property type="protein sequence ID" value="KOO24695.1"/>
    <property type="molecule type" value="Genomic_DNA"/>
</dbReference>
<keyword evidence="3" id="KW-1185">Reference proteome</keyword>
<comment type="caution">
    <text evidence="2">The sequence shown here is derived from an EMBL/GenBank/DDBJ whole genome shotgun (WGS) entry which is preliminary data.</text>
</comment>
<organism evidence="2 3">
    <name type="scientific">Chrysochromulina tobinii</name>
    <dbReference type="NCBI Taxonomy" id="1460289"/>
    <lineage>
        <taxon>Eukaryota</taxon>
        <taxon>Haptista</taxon>
        <taxon>Haptophyta</taxon>
        <taxon>Prymnesiophyceae</taxon>
        <taxon>Prymnesiales</taxon>
        <taxon>Chrysochromulinaceae</taxon>
        <taxon>Chrysochromulina</taxon>
    </lineage>
</organism>
<feature type="region of interest" description="Disordered" evidence="1">
    <location>
        <begin position="263"/>
        <end position="347"/>
    </location>
</feature>
<protein>
    <submittedName>
        <fullName evidence="2">Uncharacterized protein</fullName>
    </submittedName>
</protein>
<dbReference type="AlphaFoldDB" id="A0A0M0JDZ6"/>
<evidence type="ECO:0000313" key="3">
    <source>
        <dbReference type="Proteomes" id="UP000037460"/>
    </source>
</evidence>
<reference evidence="3" key="1">
    <citation type="journal article" date="2015" name="PLoS Genet.">
        <title>Genome Sequence and Transcriptome Analyses of Chrysochromulina tobin: Metabolic Tools for Enhanced Algal Fitness in the Prominent Order Prymnesiales (Haptophyceae).</title>
        <authorList>
            <person name="Hovde B.T."/>
            <person name="Deodato C.R."/>
            <person name="Hunsperger H.M."/>
            <person name="Ryken S.A."/>
            <person name="Yost W."/>
            <person name="Jha R.K."/>
            <person name="Patterson J."/>
            <person name="Monnat R.J. Jr."/>
            <person name="Barlow S.B."/>
            <person name="Starkenburg S.R."/>
            <person name="Cattolico R.A."/>
        </authorList>
    </citation>
    <scope>NUCLEOTIDE SEQUENCE</scope>
    <source>
        <strain evidence="3">CCMP291</strain>
    </source>
</reference>
<dbReference type="SUPFAM" id="SSF52799">
    <property type="entry name" value="(Phosphotyrosine protein) phosphatases II"/>
    <property type="match status" value="1"/>
</dbReference>
<dbReference type="Gene3D" id="3.90.190.10">
    <property type="entry name" value="Protein tyrosine phosphatase superfamily"/>
    <property type="match status" value="1"/>
</dbReference>
<evidence type="ECO:0000313" key="2">
    <source>
        <dbReference type="EMBL" id="KOO24695.1"/>
    </source>
</evidence>
<sequence>MCTNFFREWAPRRLHALAAKLNEVCYLVGDGFKLPPSDGDFEFWCTCATLVNSGTHMCAPLLDVDSVDLCNAVHQDLESIDMTEVVSGKLFLGEMGACESTLAFAMLGIRSVVVITDSDFTWHAISTTTGVPTHPITPAGDLKEQLASLGAFARSTSDGACYVCSTSGNGLAAAACAAVLATLDCSRMSAAMALELVERRRGLLRLDEDHRQALTSFFDRKVPPPPPRPLAASEEQAGVLSAAQAAAAALEFIVTTPKKSVSCVGSSLTRGRPSASDGFRLNDPVSPVAKKSKERMEANSFADTKSATSFGVAARPLEPSKPVEPKPTEHQEWAPKPHHNSRRQDVG</sequence>
<feature type="compositionally biased region" description="Basic and acidic residues" evidence="1">
    <location>
        <begin position="321"/>
        <end position="335"/>
    </location>
</feature>